<organism evidence="12 13">
    <name type="scientific">Ceratocystis fimbriata CBS 114723</name>
    <dbReference type="NCBI Taxonomy" id="1035309"/>
    <lineage>
        <taxon>Eukaryota</taxon>
        <taxon>Fungi</taxon>
        <taxon>Dikarya</taxon>
        <taxon>Ascomycota</taxon>
        <taxon>Pezizomycotina</taxon>
        <taxon>Sordariomycetes</taxon>
        <taxon>Hypocreomycetidae</taxon>
        <taxon>Microascales</taxon>
        <taxon>Ceratocystidaceae</taxon>
        <taxon>Ceratocystis</taxon>
    </lineage>
</organism>
<feature type="transmembrane region" description="Helical" evidence="10">
    <location>
        <begin position="135"/>
        <end position="157"/>
    </location>
</feature>
<evidence type="ECO:0000256" key="5">
    <source>
        <dbReference type="ARBA" id="ARBA00022824"/>
    </source>
</evidence>
<dbReference type="GO" id="GO:0006488">
    <property type="term" value="P:dolichol-linked oligosaccharide biosynthetic process"/>
    <property type="evidence" value="ECO:0007669"/>
    <property type="project" value="InterPro"/>
</dbReference>
<comment type="caution">
    <text evidence="12">The sequence shown here is derived from an EMBL/GenBank/DDBJ whole genome shotgun (WGS) entry which is preliminary data.</text>
</comment>
<dbReference type="AlphaFoldDB" id="A0A2C5WZP4"/>
<feature type="region of interest" description="Disordered" evidence="11">
    <location>
        <begin position="73"/>
        <end position="126"/>
    </location>
</feature>
<dbReference type="OrthoDB" id="9979195at2759"/>
<name>A0A2C5WZP4_9PEZI</name>
<feature type="transmembrane region" description="Helical" evidence="10">
    <location>
        <begin position="205"/>
        <end position="223"/>
    </location>
</feature>
<keyword evidence="4 10" id="KW-0812">Transmembrane</keyword>
<dbReference type="PANTHER" id="PTHR13117:SF5">
    <property type="entry name" value="PROTEIN RFT1 HOMOLOG"/>
    <property type="match status" value="1"/>
</dbReference>
<evidence type="ECO:0000256" key="11">
    <source>
        <dbReference type="SAM" id="MobiDB-lite"/>
    </source>
</evidence>
<protein>
    <recommendedName>
        <fullName evidence="8 10">Man(5)GlcNAc(2)-PP-dolichol translocation protein RFT1</fullName>
    </recommendedName>
</protein>
<comment type="pathway">
    <text evidence="2">Protein modification; protein glycosylation.</text>
</comment>
<dbReference type="GO" id="GO:0034203">
    <property type="term" value="P:glycolipid translocation"/>
    <property type="evidence" value="ECO:0007669"/>
    <property type="project" value="TreeGrafter"/>
</dbReference>
<comment type="similarity">
    <text evidence="3 10">Belongs to the RFT1 family.</text>
</comment>
<dbReference type="GO" id="GO:0005789">
    <property type="term" value="C:endoplasmic reticulum membrane"/>
    <property type="evidence" value="ECO:0007669"/>
    <property type="project" value="UniProtKB-SubCell"/>
</dbReference>
<evidence type="ECO:0000256" key="6">
    <source>
        <dbReference type="ARBA" id="ARBA00022989"/>
    </source>
</evidence>
<feature type="transmembrane region" description="Helical" evidence="10">
    <location>
        <begin position="481"/>
        <end position="500"/>
    </location>
</feature>
<keyword evidence="13" id="KW-1185">Reference proteome</keyword>
<evidence type="ECO:0000256" key="10">
    <source>
        <dbReference type="RuleBase" id="RU365067"/>
    </source>
</evidence>
<evidence type="ECO:0000256" key="1">
    <source>
        <dbReference type="ARBA" id="ARBA00004477"/>
    </source>
</evidence>
<dbReference type="Pfam" id="PF04506">
    <property type="entry name" value="Rft-1"/>
    <property type="match status" value="1"/>
</dbReference>
<feature type="transmembrane region" description="Helical" evidence="10">
    <location>
        <begin position="582"/>
        <end position="603"/>
    </location>
</feature>
<dbReference type="PANTHER" id="PTHR13117">
    <property type="entry name" value="ENDOPLASMIC RETICULUM MULTISPAN TRANSMEMBRANE PROTEIN-RELATED"/>
    <property type="match status" value="1"/>
</dbReference>
<dbReference type="InterPro" id="IPR007594">
    <property type="entry name" value="RFT1"/>
</dbReference>
<feature type="transmembrane region" description="Helical" evidence="10">
    <location>
        <begin position="512"/>
        <end position="534"/>
    </location>
</feature>
<dbReference type="STRING" id="1035309.A0A2C5WZP4"/>
<keyword evidence="7 10" id="KW-0472">Membrane</keyword>
<dbReference type="EMBL" id="APWK03000088">
    <property type="protein sequence ID" value="PHH51665.1"/>
    <property type="molecule type" value="Genomic_DNA"/>
</dbReference>
<proteinExistence type="inferred from homology"/>
<feature type="transmembrane region" description="Helical" evidence="10">
    <location>
        <begin position="406"/>
        <end position="428"/>
    </location>
</feature>
<feature type="transmembrane region" description="Helical" evidence="10">
    <location>
        <begin position="448"/>
        <end position="469"/>
    </location>
</feature>
<evidence type="ECO:0000256" key="9">
    <source>
        <dbReference type="ARBA" id="ARBA00045912"/>
    </source>
</evidence>
<feature type="transmembrane region" description="Helical" evidence="10">
    <location>
        <begin position="169"/>
        <end position="193"/>
    </location>
</feature>
<reference evidence="12 13" key="1">
    <citation type="journal article" date="2013" name="Fungal Biol.">
        <title>Analysis of microsatellite markers in the genome of the plant pathogen Ceratocystis fimbriata.</title>
        <authorList>
            <person name="Simpson M.C."/>
            <person name="Wilken P.M."/>
            <person name="Coetzee M.P."/>
            <person name="Wingfield M.J."/>
            <person name="Wingfield B.D."/>
        </authorList>
    </citation>
    <scope>NUCLEOTIDE SEQUENCE [LARGE SCALE GENOMIC DNA]</scope>
    <source>
        <strain evidence="12 13">CBS 114723</strain>
    </source>
</reference>
<evidence type="ECO:0000256" key="2">
    <source>
        <dbReference type="ARBA" id="ARBA00004922"/>
    </source>
</evidence>
<feature type="transmembrane region" description="Helical" evidence="10">
    <location>
        <begin position="543"/>
        <end position="562"/>
    </location>
</feature>
<evidence type="ECO:0000256" key="3">
    <source>
        <dbReference type="ARBA" id="ARBA00010288"/>
    </source>
</evidence>
<evidence type="ECO:0000313" key="13">
    <source>
        <dbReference type="Proteomes" id="UP000222788"/>
    </source>
</evidence>
<evidence type="ECO:0000313" key="12">
    <source>
        <dbReference type="EMBL" id="PHH51665.1"/>
    </source>
</evidence>
<keyword evidence="5 10" id="KW-0256">Endoplasmic reticulum</keyword>
<evidence type="ECO:0000256" key="8">
    <source>
        <dbReference type="ARBA" id="ARBA00044793"/>
    </source>
</evidence>
<accession>A0A2C5WZP4</accession>
<evidence type="ECO:0000256" key="7">
    <source>
        <dbReference type="ARBA" id="ARBA00023136"/>
    </source>
</evidence>
<gene>
    <name evidence="12" type="primary">RFT1</name>
    <name evidence="12" type="ORF">CFIMG_004727RA</name>
</gene>
<keyword evidence="6 10" id="KW-1133">Transmembrane helix</keyword>
<sequence>MSSRGAVFRGGLFLFLQQLLSRGLTFAAGQVLLRFLTAQKLGLATQLEVYYLSILFFARESLRVAAQRQPIAPGPSLGSSSGATPEAETRSKDTSQSHSQHISQDPSQGDSKSSKAEQPRSAQEFKMCRSPSQTAINLGYIAVPLGAVVALVFGAMFRRVSTAADFVPLALNIYGIASLIELAAEPFFALLAARQQFGARARAESAAAIARCIGTLGAAYWASRAQIEIGVLPFAAGQLAYGIILWCVYVLHVWPLARDEGFSLLPRGGLQPPLDRGEQEQTYVVAGLFYKPAITLAASLQAQGIVKHFLTQGDTLIVSVLASPVAQGVYALANNYGGLVARLVFQPVEEMSRNYFGRLLAIGSVASVPSKDGGTEKDIARSNIKENDGKAVADRKDTVSKAAHDLAILLKIYLLFSTIVVAIGPVAAPPAIEILAGTRWAADGAGDVLARYCYYIPLLALNGLTEAFVSSVATEKEVHSQSLWMTMFSAVFGAAGYFFLEVADMQASGLVFANIVNMACRIVWSCAFISRYFLKEGVRFDLLALRPGIVASVACVGAPHVIRITAQMLLGNGVTNPLMRLAAMGVAAVPVVLAIGLSELSFLQQLYKSYQR</sequence>
<feature type="compositionally biased region" description="Polar residues" evidence="11">
    <location>
        <begin position="96"/>
        <end position="111"/>
    </location>
</feature>
<comment type="subcellular location">
    <subcellularLocation>
        <location evidence="1 10">Endoplasmic reticulum membrane</location>
        <topology evidence="1 10">Multi-pass membrane protein</topology>
    </subcellularLocation>
</comment>
<feature type="transmembrane region" description="Helical" evidence="10">
    <location>
        <begin position="235"/>
        <end position="257"/>
    </location>
</feature>
<comment type="function">
    <text evidence="9 10">Intramembrane glycolipid transporter that operates in the biosynthetic pathway of dolichol-linked oligosaccharides, the glycan precursors employed in protein asparagine (N)-glycosylation. The sequential addition of sugars to dolichol pyrophosphate produces dolichol-linked oligosaccharides containing fourteen sugars, including two GlcNAcs, nine mannoses and three glucoses. Once assembled, the oligosaccharide is transferred from the lipid to nascent proteins by oligosaccharyltransferases. The assembly of dolichol-linked oligosaccharides begins on the cytosolic side of the endoplasmic reticulum membrane and finishes in its lumen. RFT1 could mediate the translocation of the cytosolically oriented intermediate DolPP-GlcNAc2Man5, produced by ALG11, into the ER lumen where dolichol-linked oligosaccharides assembly continues. However, the intramembrane lipid transporter activity could not be confirmed in vitro.</text>
</comment>
<evidence type="ECO:0000256" key="4">
    <source>
        <dbReference type="ARBA" id="ARBA00022692"/>
    </source>
</evidence>
<dbReference type="Proteomes" id="UP000222788">
    <property type="component" value="Unassembled WGS sequence"/>
</dbReference>
<keyword evidence="10" id="KW-0813">Transport</keyword>
<reference evidence="12 13" key="2">
    <citation type="journal article" date="2013" name="IMA Fungus">
        <title>IMA Genome-F 1: Ceratocystis fimbriata: Draft nuclear genome sequence for the plant pathogen, Ceratocystis fimbriata.</title>
        <authorList>
            <person name="Wilken P.M."/>
            <person name="Steenkamp E.T."/>
            <person name="Wingfield M.J."/>
            <person name="de Beer Z.W."/>
            <person name="Wingfield B.D."/>
        </authorList>
    </citation>
    <scope>NUCLEOTIDE SEQUENCE [LARGE SCALE GENOMIC DNA]</scope>
    <source>
        <strain evidence="12 13">CBS 114723</strain>
    </source>
</reference>